<reference evidence="1 2" key="1">
    <citation type="journal article" date="2021" name="Plant Biotechnol. J.">
        <title>Multi-omics assisted identification of the key and species-specific regulatory components of drought-tolerant mechanisms in Gossypium stocksii.</title>
        <authorList>
            <person name="Yu D."/>
            <person name="Ke L."/>
            <person name="Zhang D."/>
            <person name="Wu Y."/>
            <person name="Sun Y."/>
            <person name="Mei J."/>
            <person name="Sun J."/>
            <person name="Sun Y."/>
        </authorList>
    </citation>
    <scope>NUCLEOTIDE SEQUENCE [LARGE SCALE GENOMIC DNA]</scope>
    <source>
        <strain evidence="2">cv. E1</strain>
        <tissue evidence="1">Leaf</tissue>
    </source>
</reference>
<dbReference type="Gene3D" id="3.40.50.1000">
    <property type="entry name" value="HAD superfamily/HAD-like"/>
    <property type="match status" value="1"/>
</dbReference>
<dbReference type="GO" id="GO:0006114">
    <property type="term" value="P:glycerol biosynthetic process"/>
    <property type="evidence" value="ECO:0007669"/>
    <property type="project" value="TreeGrafter"/>
</dbReference>
<dbReference type="PANTHER" id="PTHR18901">
    <property type="entry name" value="2-DEOXYGLUCOSE-6-PHOSPHATE PHOSPHATASE 2"/>
    <property type="match status" value="1"/>
</dbReference>
<proteinExistence type="predicted"/>
<evidence type="ECO:0000313" key="1">
    <source>
        <dbReference type="EMBL" id="KAH1080195.1"/>
    </source>
</evidence>
<dbReference type="EMBL" id="JAIQCV010000007">
    <property type="protein sequence ID" value="KAH1080195.1"/>
    <property type="molecule type" value="Genomic_DNA"/>
</dbReference>
<dbReference type="PANTHER" id="PTHR18901:SF38">
    <property type="entry name" value="PSEUDOURIDINE-5'-PHOSPHATASE"/>
    <property type="match status" value="1"/>
</dbReference>
<gene>
    <name evidence="1" type="ORF">J1N35_019956</name>
</gene>
<dbReference type="OrthoDB" id="40579at2759"/>
<protein>
    <submittedName>
        <fullName evidence="1">Uncharacterized protein</fullName>
    </submittedName>
</protein>
<dbReference type="GO" id="GO:0043136">
    <property type="term" value="F:sn-glycerol 3-phosphatase activity"/>
    <property type="evidence" value="ECO:0007669"/>
    <property type="project" value="TreeGrafter"/>
</dbReference>
<keyword evidence="2" id="KW-1185">Reference proteome</keyword>
<dbReference type="SUPFAM" id="SSF56784">
    <property type="entry name" value="HAD-like"/>
    <property type="match status" value="1"/>
</dbReference>
<dbReference type="AlphaFoldDB" id="A0A9D3VBI8"/>
<evidence type="ECO:0000313" key="2">
    <source>
        <dbReference type="Proteomes" id="UP000828251"/>
    </source>
</evidence>
<accession>A0A9D3VBI8</accession>
<organism evidence="1 2">
    <name type="scientific">Gossypium stocksii</name>
    <dbReference type="NCBI Taxonomy" id="47602"/>
    <lineage>
        <taxon>Eukaryota</taxon>
        <taxon>Viridiplantae</taxon>
        <taxon>Streptophyta</taxon>
        <taxon>Embryophyta</taxon>
        <taxon>Tracheophyta</taxon>
        <taxon>Spermatophyta</taxon>
        <taxon>Magnoliopsida</taxon>
        <taxon>eudicotyledons</taxon>
        <taxon>Gunneridae</taxon>
        <taxon>Pentapetalae</taxon>
        <taxon>rosids</taxon>
        <taxon>malvids</taxon>
        <taxon>Malvales</taxon>
        <taxon>Malvaceae</taxon>
        <taxon>Malvoideae</taxon>
        <taxon>Gossypium</taxon>
    </lineage>
</organism>
<sequence>MRHIVHIRIITNNGLVHGALELQNLGTGGPIDSEKILVFEDAPAGAGAAKNAGMSVVMVPGPRLDSSHHAIADQVLSSLMDFNPSEWGLPAFENAKT</sequence>
<name>A0A9D3VBI8_9ROSI</name>
<dbReference type="Proteomes" id="UP000828251">
    <property type="component" value="Unassembled WGS sequence"/>
</dbReference>
<comment type="caution">
    <text evidence="1">The sequence shown here is derived from an EMBL/GenBank/DDBJ whole genome shotgun (WGS) entry which is preliminary data.</text>
</comment>
<dbReference type="InterPro" id="IPR036412">
    <property type="entry name" value="HAD-like_sf"/>
</dbReference>
<dbReference type="InterPro" id="IPR023214">
    <property type="entry name" value="HAD_sf"/>
</dbReference>